<dbReference type="GO" id="GO:0080120">
    <property type="term" value="P:CAAX-box protein maturation"/>
    <property type="evidence" value="ECO:0007669"/>
    <property type="project" value="UniProtKB-ARBA"/>
</dbReference>
<organism evidence="3 4">
    <name type="scientific">Lapillicoccus jejuensis</name>
    <dbReference type="NCBI Taxonomy" id="402171"/>
    <lineage>
        <taxon>Bacteria</taxon>
        <taxon>Bacillati</taxon>
        <taxon>Actinomycetota</taxon>
        <taxon>Actinomycetes</taxon>
        <taxon>Micrococcales</taxon>
        <taxon>Intrasporangiaceae</taxon>
        <taxon>Lapillicoccus</taxon>
    </lineage>
</organism>
<dbReference type="GO" id="GO:0006508">
    <property type="term" value="P:proteolysis"/>
    <property type="evidence" value="ECO:0007669"/>
    <property type="project" value="UniProtKB-KW"/>
</dbReference>
<dbReference type="GO" id="GO:0004175">
    <property type="term" value="F:endopeptidase activity"/>
    <property type="evidence" value="ECO:0007669"/>
    <property type="project" value="UniProtKB-ARBA"/>
</dbReference>
<feature type="domain" description="CAAX prenyl protease 2/Lysostaphin resistance protein A-like" evidence="2">
    <location>
        <begin position="171"/>
        <end position="262"/>
    </location>
</feature>
<feature type="transmembrane region" description="Helical" evidence="1">
    <location>
        <begin position="79"/>
        <end position="100"/>
    </location>
</feature>
<gene>
    <name evidence="3" type="ORF">FB458_2214</name>
</gene>
<keyword evidence="1" id="KW-0812">Transmembrane</keyword>
<proteinExistence type="predicted"/>
<sequence>MSVAVEPSMGDRGDVTVVPPERRRLLRREVLVVLGLSLGSSAVYAVLAIIDRLTQKVALSQQSSSLNNSVTPDRPWLDLAYQLTGYAVALVPVAAAIYLLRRVEPPTAAVADGRWSPSRFLGLDRRRPGFDLGTGALLAAVIGIPGLGLYVVARALGVNTQVQAANLTGQWWTVPVLVLSAVQNAVLEEVVVVGYLLTRLRQLDWRLPLAVAASSLLRGSYHLYQGFGAFVGNAVMGVVFSLVYLRWRRVGPLVVAHTILDVVAFVGYTLLKDHLAWLR</sequence>
<keyword evidence="1" id="KW-0472">Membrane</keyword>
<evidence type="ECO:0000259" key="2">
    <source>
        <dbReference type="Pfam" id="PF02517"/>
    </source>
</evidence>
<evidence type="ECO:0000313" key="4">
    <source>
        <dbReference type="Proteomes" id="UP000317893"/>
    </source>
</evidence>
<keyword evidence="3" id="KW-0645">Protease</keyword>
<comment type="caution">
    <text evidence="3">The sequence shown here is derived from an EMBL/GenBank/DDBJ whole genome shotgun (WGS) entry which is preliminary data.</text>
</comment>
<feature type="transmembrane region" description="Helical" evidence="1">
    <location>
        <begin position="253"/>
        <end position="271"/>
    </location>
</feature>
<keyword evidence="3" id="KW-0378">Hydrolase</keyword>
<dbReference type="RefSeq" id="WP_211356008.1">
    <property type="nucleotide sequence ID" value="NZ_BAAAPR010000005.1"/>
</dbReference>
<keyword evidence="4" id="KW-1185">Reference proteome</keyword>
<feature type="transmembrane region" description="Helical" evidence="1">
    <location>
        <begin position="129"/>
        <end position="152"/>
    </location>
</feature>
<name>A0A542E195_9MICO</name>
<feature type="transmembrane region" description="Helical" evidence="1">
    <location>
        <begin position="227"/>
        <end position="247"/>
    </location>
</feature>
<dbReference type="AlphaFoldDB" id="A0A542E195"/>
<accession>A0A542E195</accession>
<evidence type="ECO:0000313" key="3">
    <source>
        <dbReference type="EMBL" id="TQJ09108.1"/>
    </source>
</evidence>
<keyword evidence="1" id="KW-1133">Transmembrane helix</keyword>
<dbReference type="EMBL" id="VFMN01000001">
    <property type="protein sequence ID" value="TQJ09108.1"/>
    <property type="molecule type" value="Genomic_DNA"/>
</dbReference>
<dbReference type="Proteomes" id="UP000317893">
    <property type="component" value="Unassembled WGS sequence"/>
</dbReference>
<protein>
    <submittedName>
        <fullName evidence="3">Membrane protease YdiL (CAAX protease family)</fullName>
    </submittedName>
</protein>
<dbReference type="InterPro" id="IPR003675">
    <property type="entry name" value="Rce1/LyrA-like_dom"/>
</dbReference>
<evidence type="ECO:0000256" key="1">
    <source>
        <dbReference type="SAM" id="Phobius"/>
    </source>
</evidence>
<feature type="transmembrane region" description="Helical" evidence="1">
    <location>
        <begin position="30"/>
        <end position="50"/>
    </location>
</feature>
<dbReference type="Pfam" id="PF02517">
    <property type="entry name" value="Rce1-like"/>
    <property type="match status" value="1"/>
</dbReference>
<reference evidence="3 4" key="1">
    <citation type="submission" date="2019-06" db="EMBL/GenBank/DDBJ databases">
        <title>Sequencing the genomes of 1000 actinobacteria strains.</title>
        <authorList>
            <person name="Klenk H.-P."/>
        </authorList>
    </citation>
    <scope>NUCLEOTIDE SEQUENCE [LARGE SCALE GENOMIC DNA]</scope>
    <source>
        <strain evidence="3 4">DSM 18607</strain>
    </source>
</reference>